<evidence type="ECO:0000256" key="3">
    <source>
        <dbReference type="ARBA" id="ARBA00022452"/>
    </source>
</evidence>
<sequence>MTRRVIQLIAFCFMLITAISAQAAGFGIYEFSARGNALGNSVMAGKADPSSIAVNPAQLGQLKGTQLAAGVTGIYPSATVEIDSPAQDAGSYDGKSSLWTMPHLYATHMVNDQISLGVGVFSRFGLGTEFDSDWPGAPDVYKVEIKTVSINPLIAYNVTDNFTVAVGPEIMWFDFMLKKKTALGAQFGDAKMYGDSWGVGLALGMRYQCTDWLSLGASYRSEVAQDVKGGVKMKAGSMTLKDTSASGKITLPEQIGFGINVKPMEDLSVEIGATWIGWSSYDELKVEFDGGPFVKQSDYKDSWRYNIGAEYNLTENWDLRASYVYDESPLNSNSLSYMVPANDRHIFGFGVGWHDENWSVDASYSYLMIVDRSASVDVARANTTMYTQDVEFKDGNAHLIGFTVGYRF</sequence>
<dbReference type="Proteomes" id="UP000184001">
    <property type="component" value="Unassembled WGS sequence"/>
</dbReference>
<dbReference type="NCBIfam" id="TIGR01414">
    <property type="entry name" value="autotrans_barl"/>
    <property type="match status" value="1"/>
</dbReference>
<evidence type="ECO:0000256" key="1">
    <source>
        <dbReference type="ARBA" id="ARBA00004571"/>
    </source>
</evidence>
<reference evidence="9 10" key="1">
    <citation type="submission" date="2016-11" db="EMBL/GenBank/DDBJ databases">
        <authorList>
            <person name="Varghese N."/>
            <person name="Submissions S."/>
        </authorList>
    </citation>
    <scope>NUCLEOTIDE SEQUENCE [LARGE SCALE GENOMIC DNA]</scope>
    <source>
        <strain evidence="9 10">DSM 17919</strain>
    </source>
</reference>
<comment type="similarity">
    <text evidence="2">Belongs to the OmpP1/FadL family.</text>
</comment>
<organism evidence="9 10">
    <name type="scientific">Halodesulfovibrio aestuarii</name>
    <dbReference type="NCBI Taxonomy" id="126333"/>
    <lineage>
        <taxon>Bacteria</taxon>
        <taxon>Pseudomonadati</taxon>
        <taxon>Thermodesulfobacteriota</taxon>
        <taxon>Desulfovibrionia</taxon>
        <taxon>Desulfovibrionales</taxon>
        <taxon>Desulfovibrionaceae</taxon>
        <taxon>Halodesulfovibrio</taxon>
    </lineage>
</organism>
<comment type="caution">
    <text evidence="9">The sequence shown here is derived from an EMBL/GenBank/DDBJ whole genome shotgun (WGS) entry which is preliminary data.</text>
</comment>
<dbReference type="RefSeq" id="WP_020000954.1">
    <property type="nucleotide sequence ID" value="NZ_CP192219.1"/>
</dbReference>
<dbReference type="EMBL" id="FQZR01000005">
    <property type="protein sequence ID" value="SHJ37456.1"/>
    <property type="molecule type" value="Genomic_DNA"/>
</dbReference>
<dbReference type="PANTHER" id="PTHR35093:SF8">
    <property type="entry name" value="OUTER MEMBRANE PROTEIN NMB0088-RELATED"/>
    <property type="match status" value="1"/>
</dbReference>
<evidence type="ECO:0000256" key="7">
    <source>
        <dbReference type="ARBA" id="ARBA00023237"/>
    </source>
</evidence>
<accession>A0A8G2CAQ2</accession>
<proteinExistence type="inferred from homology"/>
<evidence type="ECO:0000256" key="8">
    <source>
        <dbReference type="SAM" id="SignalP"/>
    </source>
</evidence>
<dbReference type="InterPro" id="IPR005017">
    <property type="entry name" value="OMPP1/FadL/TodX"/>
</dbReference>
<keyword evidence="3" id="KW-1134">Transmembrane beta strand</keyword>
<dbReference type="Pfam" id="PF03349">
    <property type="entry name" value="Toluene_X"/>
    <property type="match status" value="1"/>
</dbReference>
<evidence type="ECO:0000256" key="5">
    <source>
        <dbReference type="ARBA" id="ARBA00022729"/>
    </source>
</evidence>
<dbReference type="PANTHER" id="PTHR35093">
    <property type="entry name" value="OUTER MEMBRANE PROTEIN NMB0088-RELATED"/>
    <property type="match status" value="1"/>
</dbReference>
<evidence type="ECO:0000313" key="10">
    <source>
        <dbReference type="Proteomes" id="UP000184001"/>
    </source>
</evidence>
<keyword evidence="6" id="KW-0472">Membrane</keyword>
<keyword evidence="4" id="KW-0812">Transmembrane</keyword>
<evidence type="ECO:0000256" key="2">
    <source>
        <dbReference type="ARBA" id="ARBA00008163"/>
    </source>
</evidence>
<feature type="signal peptide" evidence="8">
    <location>
        <begin position="1"/>
        <end position="23"/>
    </location>
</feature>
<evidence type="ECO:0000256" key="6">
    <source>
        <dbReference type="ARBA" id="ARBA00023136"/>
    </source>
</evidence>
<evidence type="ECO:0000313" key="9">
    <source>
        <dbReference type="EMBL" id="SHJ37456.1"/>
    </source>
</evidence>
<dbReference type="Gene3D" id="2.40.160.60">
    <property type="entry name" value="Outer membrane protein transport protein (OMPP1/FadL/TodX)"/>
    <property type="match status" value="1"/>
</dbReference>
<evidence type="ECO:0000256" key="4">
    <source>
        <dbReference type="ARBA" id="ARBA00022692"/>
    </source>
</evidence>
<name>A0A8G2CAQ2_9BACT</name>
<keyword evidence="5 8" id="KW-0732">Signal</keyword>
<dbReference type="GO" id="GO:0009279">
    <property type="term" value="C:cell outer membrane"/>
    <property type="evidence" value="ECO:0007669"/>
    <property type="project" value="UniProtKB-SubCell"/>
</dbReference>
<keyword evidence="7" id="KW-0998">Cell outer membrane</keyword>
<protein>
    <submittedName>
        <fullName evidence="9">Long-chain fatty acid transport protein</fullName>
    </submittedName>
</protein>
<gene>
    <name evidence="9" type="ORF">SAMN05660830_02282</name>
</gene>
<dbReference type="InterPro" id="IPR006315">
    <property type="entry name" value="OM_autotransptr_brl_dom"/>
</dbReference>
<comment type="subcellular location">
    <subcellularLocation>
        <location evidence="1">Cell outer membrane</location>
        <topology evidence="1">Multi-pass membrane protein</topology>
    </subcellularLocation>
</comment>
<dbReference type="GO" id="GO:0015483">
    <property type="term" value="F:long-chain fatty acid transporting porin activity"/>
    <property type="evidence" value="ECO:0007669"/>
    <property type="project" value="TreeGrafter"/>
</dbReference>
<feature type="chain" id="PRO_5034370091" evidence="8">
    <location>
        <begin position="24"/>
        <end position="408"/>
    </location>
</feature>
<dbReference type="SUPFAM" id="SSF56935">
    <property type="entry name" value="Porins"/>
    <property type="match status" value="1"/>
</dbReference>
<dbReference type="AlphaFoldDB" id="A0A8G2CAQ2"/>